<evidence type="ECO:0000313" key="1">
    <source>
        <dbReference type="EMBL" id="MPW20532.1"/>
    </source>
</evidence>
<dbReference type="Proteomes" id="UP000484381">
    <property type="component" value="Unassembled WGS sequence"/>
</dbReference>
<dbReference type="GO" id="GO:0016787">
    <property type="term" value="F:hydrolase activity"/>
    <property type="evidence" value="ECO:0007669"/>
    <property type="project" value="UniProtKB-KW"/>
</dbReference>
<gene>
    <name evidence="1" type="ORF">GCT13_27535</name>
</gene>
<accession>A0A7X1TIB8</accession>
<proteinExistence type="predicted"/>
<reference evidence="1 2" key="1">
    <citation type="submission" date="2019-10" db="EMBL/GenBank/DDBJ databases">
        <title>Paraburkholderia sp. isolated from nodules of Mimosa pudica from Brazilian Atlantic Forest soils.</title>
        <authorList>
            <person name="Paulitsch F."/>
            <person name="Hungria M."/>
            <person name="Dall'Agnol R."/>
        </authorList>
    </citation>
    <scope>NUCLEOTIDE SEQUENCE [LARGE SCALE GENOMIC DNA]</scope>
    <source>
        <strain evidence="1 2">CNPSo 3157</strain>
    </source>
</reference>
<comment type="caution">
    <text evidence="1">The sequence shown here is derived from an EMBL/GenBank/DDBJ whole genome shotgun (WGS) entry which is preliminary data.</text>
</comment>
<dbReference type="InterPro" id="IPR036412">
    <property type="entry name" value="HAD-like_sf"/>
</dbReference>
<evidence type="ECO:0000313" key="2">
    <source>
        <dbReference type="Proteomes" id="UP000484381"/>
    </source>
</evidence>
<organism evidence="1 2">
    <name type="scientific">Paraburkholderia franconis</name>
    <dbReference type="NCBI Taxonomy" id="2654983"/>
    <lineage>
        <taxon>Bacteria</taxon>
        <taxon>Pseudomonadati</taxon>
        <taxon>Pseudomonadota</taxon>
        <taxon>Betaproteobacteria</taxon>
        <taxon>Burkholderiales</taxon>
        <taxon>Burkholderiaceae</taxon>
        <taxon>Paraburkholderia</taxon>
    </lineage>
</organism>
<dbReference type="CDD" id="cd02603">
    <property type="entry name" value="HAD_sEH-N_like"/>
    <property type="match status" value="1"/>
</dbReference>
<dbReference type="Gene3D" id="1.10.150.240">
    <property type="entry name" value="Putative phosphatase, domain 2"/>
    <property type="match status" value="1"/>
</dbReference>
<dbReference type="Gene3D" id="3.40.50.1000">
    <property type="entry name" value="HAD superfamily/HAD-like"/>
    <property type="match status" value="1"/>
</dbReference>
<dbReference type="EMBL" id="WHNP01000030">
    <property type="protein sequence ID" value="MPW20532.1"/>
    <property type="molecule type" value="Genomic_DNA"/>
</dbReference>
<keyword evidence="2" id="KW-1185">Reference proteome</keyword>
<name>A0A7X1TIB8_9BURK</name>
<sequence length="206" mass="22263">MTSSIKIKLVLFDMEGVLSHYDRAARTDRMSLITGRPPEAVRHAIWGSGLEARADAGEITDDEYLLELGNLLGCPVSRDDWLVARHASITPNAESLAVAARIATRRKIAVLTNNCRLVTDHIGYLNPPVAQLFGLHVYPSAAFGAAKPAVEAYLGCVSHLGVDASETLFIDDSEANVTGAIDAGLHAYQFVDADALSRELARFDLF</sequence>
<dbReference type="AlphaFoldDB" id="A0A7X1TIB8"/>
<dbReference type="PANTHER" id="PTHR43611">
    <property type="entry name" value="ALPHA-D-GLUCOSE 1-PHOSPHATE PHOSPHATASE"/>
    <property type="match status" value="1"/>
</dbReference>
<keyword evidence="1" id="KW-0378">Hydrolase</keyword>
<dbReference type="PANTHER" id="PTHR43611:SF3">
    <property type="entry name" value="FLAVIN MONONUCLEOTIDE HYDROLASE 1, CHLOROPLATIC"/>
    <property type="match status" value="1"/>
</dbReference>
<dbReference type="InterPro" id="IPR023214">
    <property type="entry name" value="HAD_sf"/>
</dbReference>
<dbReference type="NCBIfam" id="TIGR01509">
    <property type="entry name" value="HAD-SF-IA-v3"/>
    <property type="match status" value="1"/>
</dbReference>
<dbReference type="InterPro" id="IPR006439">
    <property type="entry name" value="HAD-SF_hydro_IA"/>
</dbReference>
<dbReference type="Pfam" id="PF00702">
    <property type="entry name" value="Hydrolase"/>
    <property type="match status" value="1"/>
</dbReference>
<dbReference type="RefSeq" id="WP_152763410.1">
    <property type="nucleotide sequence ID" value="NZ_WHNP01000030.1"/>
</dbReference>
<dbReference type="SFLD" id="SFLDG01129">
    <property type="entry name" value="C1.5:_HAD__Beta-PGM__Phosphata"/>
    <property type="match status" value="1"/>
</dbReference>
<dbReference type="InterPro" id="IPR023198">
    <property type="entry name" value="PGP-like_dom2"/>
</dbReference>
<dbReference type="SUPFAM" id="SSF56784">
    <property type="entry name" value="HAD-like"/>
    <property type="match status" value="1"/>
</dbReference>
<dbReference type="SFLD" id="SFLDS00003">
    <property type="entry name" value="Haloacid_Dehalogenase"/>
    <property type="match status" value="1"/>
</dbReference>
<protein>
    <submittedName>
        <fullName evidence="1">HAD-IA family hydrolase</fullName>
    </submittedName>
</protein>